<dbReference type="PANTHER" id="PTHR32182:SF22">
    <property type="entry name" value="ATP-DEPENDENT ENDONUCLEASE, OLD FAMILY-RELATED"/>
    <property type="match status" value="1"/>
</dbReference>
<proteinExistence type="predicted"/>
<evidence type="ECO:0000313" key="2">
    <source>
        <dbReference type="EMBL" id="XBU17319.1"/>
    </source>
</evidence>
<dbReference type="RefSeq" id="WP_349929927.1">
    <property type="nucleotide sequence ID" value="NZ_CP157984.1"/>
</dbReference>
<dbReference type="GO" id="GO:0006302">
    <property type="term" value="P:double-strand break repair"/>
    <property type="evidence" value="ECO:0007669"/>
    <property type="project" value="TreeGrafter"/>
</dbReference>
<dbReference type="InterPro" id="IPR003959">
    <property type="entry name" value="ATPase_AAA_core"/>
</dbReference>
<dbReference type="InterPro" id="IPR027417">
    <property type="entry name" value="P-loop_NTPase"/>
</dbReference>
<dbReference type="AlphaFoldDB" id="A0AAU7T294"/>
<keyword evidence="2" id="KW-0614">Plasmid</keyword>
<dbReference type="SUPFAM" id="SSF52540">
    <property type="entry name" value="P-loop containing nucleoside triphosphate hydrolases"/>
    <property type="match status" value="1"/>
</dbReference>
<dbReference type="GO" id="GO:0000731">
    <property type="term" value="P:DNA synthesis involved in DNA repair"/>
    <property type="evidence" value="ECO:0007669"/>
    <property type="project" value="TreeGrafter"/>
</dbReference>
<name>A0AAU7T294_9GAMM</name>
<evidence type="ECO:0000259" key="1">
    <source>
        <dbReference type="Pfam" id="PF13304"/>
    </source>
</evidence>
<protein>
    <submittedName>
        <fullName evidence="2">ATP-binding protein</fullName>
    </submittedName>
</protein>
<accession>A0AAU7T294</accession>
<keyword evidence="2" id="KW-0067">ATP-binding</keyword>
<feature type="domain" description="ATPase AAA-type core" evidence="1">
    <location>
        <begin position="25"/>
        <end position="370"/>
    </location>
</feature>
<dbReference type="Gene3D" id="3.40.50.300">
    <property type="entry name" value="P-loop containing nucleotide triphosphate hydrolases"/>
    <property type="match status" value="1"/>
</dbReference>
<reference evidence="2" key="1">
    <citation type="submission" date="2024-06" db="EMBL/GenBank/DDBJ databases">
        <authorList>
            <person name="Song Z."/>
        </authorList>
    </citation>
    <scope>NUCLEOTIDE SEQUENCE</scope>
    <source>
        <strain evidence="2">A1-4-2</strain>
        <plasmid evidence="2">unnamed3</plasmid>
    </source>
</reference>
<dbReference type="PANTHER" id="PTHR32182">
    <property type="entry name" value="DNA REPLICATION AND REPAIR PROTEIN RECF"/>
    <property type="match status" value="1"/>
</dbReference>
<gene>
    <name evidence="2" type="ORF">ABJ384_15700</name>
</gene>
<sequence length="420" mass="48323">MEIQRIHIQGFKSLEDVIFEPKNGFSCLVGANGAGKSNFCDALLFLKNIVLNGVANAIEAIGDKSLITDKEETNFSLSVKNEKGVIYEYYISVNIQESKILKEELCNQFMTIYSRKIDRVEKINLNKFEDLIAKMNTYVSDFDEFKKRDIKKIKQKELEKYRESLNSLIDLTKTISYVKSEVPEILKDNNIYELSSDKSGLSSYYEDEPIYEFIENLNIYRINPLSPKLPNKIFNKSNLLIHGQNLSTILLEMQNSEDKWMDLHELLSLIVPSINEIEIKKGQFEDSLSLYFKENNKPLPAISISDGTIYTLSILTTLLWNEDKNTLIIIEEPERGIHPQAIVELISFIKQIVLEKNLQVIVTTHSETVVRNCELDELWLVDKIDGKTKFKNAKQANPHLEETSLDQAWLMNLLNGGLPW</sequence>
<organism evidence="2">
    <name type="scientific">Acinetobacter sp. A1-4-2</name>
    <dbReference type="NCBI Taxonomy" id="3156489"/>
    <lineage>
        <taxon>Bacteria</taxon>
        <taxon>Pseudomonadati</taxon>
        <taxon>Pseudomonadota</taxon>
        <taxon>Gammaproteobacteria</taxon>
        <taxon>Moraxellales</taxon>
        <taxon>Moraxellaceae</taxon>
        <taxon>Acinetobacter</taxon>
    </lineage>
</organism>
<dbReference type="Pfam" id="PF13304">
    <property type="entry name" value="AAA_21"/>
    <property type="match status" value="1"/>
</dbReference>
<keyword evidence="2" id="KW-0547">Nucleotide-binding</keyword>
<dbReference type="GO" id="GO:0016887">
    <property type="term" value="F:ATP hydrolysis activity"/>
    <property type="evidence" value="ECO:0007669"/>
    <property type="project" value="InterPro"/>
</dbReference>
<dbReference type="InterPro" id="IPR014555">
    <property type="entry name" value="RecF-like"/>
</dbReference>
<dbReference type="EMBL" id="CP157984">
    <property type="protein sequence ID" value="XBU17319.1"/>
    <property type="molecule type" value="Genomic_DNA"/>
</dbReference>
<dbReference type="PIRSF" id="PIRSF029347">
    <property type="entry name" value="RecF"/>
    <property type="match status" value="1"/>
</dbReference>
<dbReference type="GO" id="GO:0005524">
    <property type="term" value="F:ATP binding"/>
    <property type="evidence" value="ECO:0007669"/>
    <property type="project" value="UniProtKB-KW"/>
</dbReference>
<geneLocation type="plasmid" evidence="2">
    <name>unnamed3</name>
</geneLocation>